<gene>
    <name evidence="4" type="ORF">E1I69_17500</name>
</gene>
<dbReference type="CDD" id="cd02440">
    <property type="entry name" value="AdoMet_MTases"/>
    <property type="match status" value="1"/>
</dbReference>
<evidence type="ECO:0000256" key="2">
    <source>
        <dbReference type="ARBA" id="ARBA00022679"/>
    </source>
</evidence>
<dbReference type="EMBL" id="SLUB01000040">
    <property type="protein sequence ID" value="THE10741.1"/>
    <property type="molecule type" value="Genomic_DNA"/>
</dbReference>
<keyword evidence="2 4" id="KW-0808">Transferase</keyword>
<accession>A0A4S3PMH7</accession>
<organism evidence="4 5">
    <name type="scientific">Bacillus timonensis</name>
    <dbReference type="NCBI Taxonomy" id="1033734"/>
    <lineage>
        <taxon>Bacteria</taxon>
        <taxon>Bacillati</taxon>
        <taxon>Bacillota</taxon>
        <taxon>Bacilli</taxon>
        <taxon>Bacillales</taxon>
        <taxon>Bacillaceae</taxon>
        <taxon>Bacillus</taxon>
    </lineage>
</organism>
<dbReference type="Proteomes" id="UP000306477">
    <property type="component" value="Unassembled WGS sequence"/>
</dbReference>
<sequence length="257" mass="29874">MNQFDNFEEYEEPVLYDQENDHFQEDVTFLQKWAAKVTGPIIDLACGTGRATIPLAQEGYSLIGVDIHNGMLTHAKRKTENTNLSIEWIEQDCTKLQLGVKSPFIYMVGNSFQHFLTNEAQDQLLQSVYKHLEKEGIFIFGTRFPSPDELLQPSTEEYWRSYKDETGKTVDVYTISNYDTMQQVQHYITIRRQKADSGKTMDEKKTNIKLRYVFPQEMDRLLKGIGFEIVGVYKDWNETPLTPNSHQMIYVCRKAAD</sequence>
<feature type="domain" description="Methyltransferase" evidence="3">
    <location>
        <begin position="41"/>
        <end position="136"/>
    </location>
</feature>
<protein>
    <submittedName>
        <fullName evidence="4">Class I SAM-dependent methyltransferase</fullName>
    </submittedName>
</protein>
<evidence type="ECO:0000259" key="3">
    <source>
        <dbReference type="Pfam" id="PF13649"/>
    </source>
</evidence>
<dbReference type="Gene3D" id="2.20.25.110">
    <property type="entry name" value="S-adenosyl-L-methionine-dependent methyltransferases"/>
    <property type="match status" value="1"/>
</dbReference>
<dbReference type="STRING" id="1033734.GCA_000285535_01983"/>
<dbReference type="SUPFAM" id="SSF53335">
    <property type="entry name" value="S-adenosyl-L-methionine-dependent methyltransferases"/>
    <property type="match status" value="1"/>
</dbReference>
<dbReference type="InterPro" id="IPR029063">
    <property type="entry name" value="SAM-dependent_MTases_sf"/>
</dbReference>
<keyword evidence="1 4" id="KW-0489">Methyltransferase</keyword>
<dbReference type="InterPro" id="IPR041698">
    <property type="entry name" value="Methyltransf_25"/>
</dbReference>
<dbReference type="Gene3D" id="3.40.50.150">
    <property type="entry name" value="Vaccinia Virus protein VP39"/>
    <property type="match status" value="1"/>
</dbReference>
<evidence type="ECO:0000313" key="4">
    <source>
        <dbReference type="EMBL" id="THE10741.1"/>
    </source>
</evidence>
<reference evidence="4 5" key="1">
    <citation type="journal article" date="2019" name="Indoor Air">
        <title>Impacts of indoor surface finishes on bacterial viability.</title>
        <authorList>
            <person name="Hu J."/>
            <person name="Maamar S.B."/>
            <person name="Glawe A.J."/>
            <person name="Gottel N."/>
            <person name="Gilbert J.A."/>
            <person name="Hartmann E.M."/>
        </authorList>
    </citation>
    <scope>NUCLEOTIDE SEQUENCE [LARGE SCALE GENOMIC DNA]</scope>
    <source>
        <strain evidence="4 5">AF060A6</strain>
    </source>
</reference>
<name>A0A4S3PMH7_9BACI</name>
<evidence type="ECO:0000313" key="5">
    <source>
        <dbReference type="Proteomes" id="UP000306477"/>
    </source>
</evidence>
<dbReference type="OrthoDB" id="9811589at2"/>
<dbReference type="PANTHER" id="PTHR43861">
    <property type="entry name" value="TRANS-ACONITATE 2-METHYLTRANSFERASE-RELATED"/>
    <property type="match status" value="1"/>
</dbReference>
<proteinExistence type="predicted"/>
<dbReference type="GO" id="GO:0032259">
    <property type="term" value="P:methylation"/>
    <property type="evidence" value="ECO:0007669"/>
    <property type="project" value="UniProtKB-KW"/>
</dbReference>
<comment type="caution">
    <text evidence="4">The sequence shown here is derived from an EMBL/GenBank/DDBJ whole genome shotgun (WGS) entry which is preliminary data.</text>
</comment>
<keyword evidence="5" id="KW-1185">Reference proteome</keyword>
<evidence type="ECO:0000256" key="1">
    <source>
        <dbReference type="ARBA" id="ARBA00022603"/>
    </source>
</evidence>
<dbReference type="RefSeq" id="WP_136380858.1">
    <property type="nucleotide sequence ID" value="NZ_SLUB01000040.1"/>
</dbReference>
<dbReference type="AlphaFoldDB" id="A0A4S3PMH7"/>
<dbReference type="PANTHER" id="PTHR43861:SF1">
    <property type="entry name" value="TRANS-ACONITATE 2-METHYLTRANSFERASE"/>
    <property type="match status" value="1"/>
</dbReference>
<dbReference type="GO" id="GO:0008168">
    <property type="term" value="F:methyltransferase activity"/>
    <property type="evidence" value="ECO:0007669"/>
    <property type="project" value="UniProtKB-KW"/>
</dbReference>
<dbReference type="Pfam" id="PF13649">
    <property type="entry name" value="Methyltransf_25"/>
    <property type="match status" value="1"/>
</dbReference>